<keyword evidence="1" id="KW-0175">Coiled coil</keyword>
<dbReference type="EMBL" id="JAGQLJ010000180">
    <property type="protein sequence ID" value="MCA9381761.1"/>
    <property type="molecule type" value="Genomic_DNA"/>
</dbReference>
<evidence type="ECO:0000313" key="3">
    <source>
        <dbReference type="Proteomes" id="UP000775877"/>
    </source>
</evidence>
<name>A0A955RH45_9BACT</name>
<reference evidence="2" key="2">
    <citation type="journal article" date="2021" name="Microbiome">
        <title>Successional dynamics and alternative stable states in a saline activated sludge microbial community over 9 years.</title>
        <authorList>
            <person name="Wang Y."/>
            <person name="Ye J."/>
            <person name="Ju F."/>
            <person name="Liu L."/>
            <person name="Boyd J.A."/>
            <person name="Deng Y."/>
            <person name="Parks D.H."/>
            <person name="Jiang X."/>
            <person name="Yin X."/>
            <person name="Woodcroft B.J."/>
            <person name="Tyson G.W."/>
            <person name="Hugenholtz P."/>
            <person name="Polz M.F."/>
            <person name="Zhang T."/>
        </authorList>
    </citation>
    <scope>NUCLEOTIDE SEQUENCE</scope>
    <source>
        <strain evidence="2">HKST-UBA13</strain>
    </source>
</reference>
<feature type="coiled-coil region" evidence="1">
    <location>
        <begin position="448"/>
        <end position="475"/>
    </location>
</feature>
<evidence type="ECO:0000256" key="1">
    <source>
        <dbReference type="SAM" id="Coils"/>
    </source>
</evidence>
<sequence>RGLKRDGFIKGTAGGRNLIAQGLGEAAEEMIQGGIQGNIEDQTNKKINEELGYKALEETPYSGLRGVLHHATTDQSVFEGMMGFFGGGFQSVIMAAPAKMYDNAKYNRLQKEIKILDDRIAVEKDPSKLKEYKIEKKVKERESYNTQKGRYVDQQARIEQNKNELSNDLVKMAENIEVQNNIIDNQDKISEEAFGKNTFLQMAVDNFERGTGEPLRATLQDIQEGDKRIFGKDVTDEEKDKAASLLEEFDRLQKDYVKYKSSPKSLLASERLKIFSTANKQGLEKLNTIRESIQSDLDVINETAKIIDPEHKEITVDDVISNKELKSENPKIQPVLDQAKQLKELHEYDKTKDLVDTASEGVTKFSNQLSLYNNKRYQKAEAQIQENIEKNYKIDISNPDVVDNFENSFEQIIKDIDGDNGIPEYGKIDLKERINNVVGKYSEHVDLSKKINKEKEDYEKYLLELEDLKKSIENNPYYSFNSNHVPIDVIIIKDGENYYFELASGVIIKELPSLNEEGEEVNSPITIEMIHHFIEEGAIEEGSKESFDRSSEYFYQDS</sequence>
<accession>A0A955RH45</accession>
<proteinExistence type="predicted"/>
<dbReference type="Proteomes" id="UP000775877">
    <property type="component" value="Unassembled WGS sequence"/>
</dbReference>
<feature type="non-terminal residue" evidence="2">
    <location>
        <position position="1"/>
    </location>
</feature>
<organism evidence="2 3">
    <name type="scientific">Candidatus Dojkabacteria bacterium</name>
    <dbReference type="NCBI Taxonomy" id="2099670"/>
    <lineage>
        <taxon>Bacteria</taxon>
        <taxon>Candidatus Dojkabacteria</taxon>
    </lineage>
</organism>
<gene>
    <name evidence="2" type="ORF">KC678_05835</name>
</gene>
<feature type="non-terminal residue" evidence="2">
    <location>
        <position position="558"/>
    </location>
</feature>
<comment type="caution">
    <text evidence="2">The sequence shown here is derived from an EMBL/GenBank/DDBJ whole genome shotgun (WGS) entry which is preliminary data.</text>
</comment>
<reference evidence="2" key="1">
    <citation type="submission" date="2020-04" db="EMBL/GenBank/DDBJ databases">
        <authorList>
            <person name="Zhang T."/>
        </authorList>
    </citation>
    <scope>NUCLEOTIDE SEQUENCE</scope>
    <source>
        <strain evidence="2">HKST-UBA13</strain>
    </source>
</reference>
<evidence type="ECO:0000313" key="2">
    <source>
        <dbReference type="EMBL" id="MCA9381761.1"/>
    </source>
</evidence>
<protein>
    <submittedName>
        <fullName evidence="2">Uncharacterized protein</fullName>
    </submittedName>
</protein>
<dbReference type="AlphaFoldDB" id="A0A955RH45"/>